<sequence length="268" mass="30020">MFLVLQGLSIAILVKYNKTHEAVFSNVAGQITGKMGKQYNNVEYYFRLKETNKQLEAENARLRNELLTSFEGPDSTKQQKLDSLLQDSTYKVRVFTYLPAKVVNNSVNEENNYITLYRGRKQGIHPDMAVVGPDGVVGRVIMVSDNYCRVMSMLNHKSGISAMLKKGAYNNGVVEWDGKDASIVVLRNIPKTAKIQKGDTVLTSNLSGIFPPGLMIGQIDNFSIEPSGSTYNIKVKAATNFFTMQYAYIIDNANWNEQKQLEAQTPKN</sequence>
<evidence type="ECO:0000313" key="7">
    <source>
        <dbReference type="EMBL" id="MEX6688879.1"/>
    </source>
</evidence>
<gene>
    <name evidence="7" type="primary">mreC</name>
    <name evidence="7" type="ORF">QTN47_15330</name>
</gene>
<organism evidence="7 8">
    <name type="scientific">Danxiaibacter flavus</name>
    <dbReference type="NCBI Taxonomy" id="3049108"/>
    <lineage>
        <taxon>Bacteria</taxon>
        <taxon>Pseudomonadati</taxon>
        <taxon>Bacteroidota</taxon>
        <taxon>Chitinophagia</taxon>
        <taxon>Chitinophagales</taxon>
        <taxon>Chitinophagaceae</taxon>
        <taxon>Danxiaibacter</taxon>
    </lineage>
</organism>
<comment type="function">
    <text evidence="5">Involved in formation and maintenance of cell shape.</text>
</comment>
<accession>A0ABV3ZKB9</accession>
<evidence type="ECO:0000256" key="5">
    <source>
        <dbReference type="PIRNR" id="PIRNR038471"/>
    </source>
</evidence>
<evidence type="ECO:0000256" key="3">
    <source>
        <dbReference type="ARBA" id="ARBA00022960"/>
    </source>
</evidence>
<proteinExistence type="inferred from homology"/>
<dbReference type="InterPro" id="IPR007221">
    <property type="entry name" value="MreC"/>
</dbReference>
<evidence type="ECO:0000313" key="8">
    <source>
        <dbReference type="Proteomes" id="UP001560573"/>
    </source>
</evidence>
<feature type="domain" description="Rod shape-determining protein MreC beta-barrel core" evidence="6">
    <location>
        <begin position="102"/>
        <end position="250"/>
    </location>
</feature>
<name>A0ABV3ZKB9_9BACT</name>
<dbReference type="Gene3D" id="2.40.10.340">
    <property type="entry name" value="Rod shape-determining protein MreC, domain 1"/>
    <property type="match status" value="1"/>
</dbReference>
<keyword evidence="3 5" id="KW-0133">Cell shape</keyword>
<evidence type="ECO:0000256" key="2">
    <source>
        <dbReference type="ARBA" id="ARBA00013855"/>
    </source>
</evidence>
<dbReference type="Gene3D" id="2.40.10.350">
    <property type="entry name" value="Rod shape-determining protein MreC, domain 2"/>
    <property type="match status" value="1"/>
</dbReference>
<dbReference type="PIRSF" id="PIRSF038471">
    <property type="entry name" value="MreC"/>
    <property type="match status" value="1"/>
</dbReference>
<dbReference type="Proteomes" id="UP001560573">
    <property type="component" value="Unassembled WGS sequence"/>
</dbReference>
<dbReference type="RefSeq" id="WP_369330289.1">
    <property type="nucleotide sequence ID" value="NZ_JAULBC010000005.1"/>
</dbReference>
<dbReference type="Pfam" id="PF04085">
    <property type="entry name" value="MreC"/>
    <property type="match status" value="1"/>
</dbReference>
<keyword evidence="8" id="KW-1185">Reference proteome</keyword>
<dbReference type="InterPro" id="IPR042177">
    <property type="entry name" value="Cell/Rod_1"/>
</dbReference>
<comment type="similarity">
    <text evidence="1 5">Belongs to the MreC family.</text>
</comment>
<dbReference type="InterPro" id="IPR055342">
    <property type="entry name" value="MreC_beta-barrel_core"/>
</dbReference>
<dbReference type="EMBL" id="JAULBC010000005">
    <property type="protein sequence ID" value="MEX6688879.1"/>
    <property type="molecule type" value="Genomic_DNA"/>
</dbReference>
<dbReference type="PANTHER" id="PTHR34138:SF1">
    <property type="entry name" value="CELL SHAPE-DETERMINING PROTEIN MREC"/>
    <property type="match status" value="1"/>
</dbReference>
<evidence type="ECO:0000259" key="6">
    <source>
        <dbReference type="Pfam" id="PF04085"/>
    </source>
</evidence>
<evidence type="ECO:0000256" key="4">
    <source>
        <dbReference type="ARBA" id="ARBA00032089"/>
    </source>
</evidence>
<comment type="caution">
    <text evidence="7">The sequence shown here is derived from an EMBL/GenBank/DDBJ whole genome shotgun (WGS) entry which is preliminary data.</text>
</comment>
<evidence type="ECO:0000256" key="1">
    <source>
        <dbReference type="ARBA" id="ARBA00009369"/>
    </source>
</evidence>
<dbReference type="InterPro" id="IPR042175">
    <property type="entry name" value="Cell/Rod_MreC_2"/>
</dbReference>
<dbReference type="PANTHER" id="PTHR34138">
    <property type="entry name" value="CELL SHAPE-DETERMINING PROTEIN MREC"/>
    <property type="match status" value="1"/>
</dbReference>
<reference evidence="7 8" key="1">
    <citation type="submission" date="2023-07" db="EMBL/GenBank/DDBJ databases">
        <authorList>
            <person name="Lian W.-H."/>
        </authorList>
    </citation>
    <scope>NUCLEOTIDE SEQUENCE [LARGE SCALE GENOMIC DNA]</scope>
    <source>
        <strain evidence="7 8">SYSU DXS3180</strain>
    </source>
</reference>
<dbReference type="NCBIfam" id="NF010532">
    <property type="entry name" value="PRK13922.9-3"/>
    <property type="match status" value="1"/>
</dbReference>
<protein>
    <recommendedName>
        <fullName evidence="2 5">Cell shape-determining protein MreC</fullName>
    </recommendedName>
    <alternativeName>
        <fullName evidence="4 5">Cell shape protein MreC</fullName>
    </alternativeName>
</protein>